<evidence type="ECO:0000313" key="4">
    <source>
        <dbReference type="Proteomes" id="UP000807825"/>
    </source>
</evidence>
<comment type="caution">
    <text evidence="1">Lacks conserved residue(s) required for the propagation of feature annotation.</text>
</comment>
<keyword evidence="1" id="KW-1133">Transmembrane helix</keyword>
<organism evidence="3 4">
    <name type="scientific">Desulfomonile tiedjei</name>
    <dbReference type="NCBI Taxonomy" id="2358"/>
    <lineage>
        <taxon>Bacteria</taxon>
        <taxon>Pseudomonadati</taxon>
        <taxon>Thermodesulfobacteriota</taxon>
        <taxon>Desulfomonilia</taxon>
        <taxon>Desulfomonilales</taxon>
        <taxon>Desulfomonilaceae</taxon>
        <taxon>Desulfomonile</taxon>
    </lineage>
</organism>
<dbReference type="InterPro" id="IPR003453">
    <property type="entry name" value="ABC_MlaE_roteobac"/>
</dbReference>
<evidence type="ECO:0000313" key="3">
    <source>
        <dbReference type="EMBL" id="MBI5248591.1"/>
    </source>
</evidence>
<dbReference type="Pfam" id="PF01740">
    <property type="entry name" value="STAS"/>
    <property type="match status" value="1"/>
</dbReference>
<dbReference type="InterPro" id="IPR036513">
    <property type="entry name" value="STAS_dom_sf"/>
</dbReference>
<feature type="transmembrane region" description="Helical" evidence="1">
    <location>
        <begin position="134"/>
        <end position="151"/>
    </location>
</feature>
<protein>
    <submittedName>
        <fullName evidence="3">MlaE family lipid ABC transporter permease subunit</fullName>
    </submittedName>
</protein>
<sequence>MEEAFSIIVEEKAFDQVYVILAGRVSMDNAERVRSELIDVVKSESLRDVVVDLKNLSYLDSSGVAILLELSRMSRELGNTLRLTNIPLRIQSFLELMEFQHPAGAGILSPRPEPSIIEQIGSGALRVKQNARDIVTFIGATATALFQYLSRPSKLKWDDLWKLIEKSGADAIPIVTILSFLMGGVLAFQAAIQLRKFGANIFVADLVSLSICLEMGPLMTAVIVSGRSGAAYAAHIGTMQVNEEIDALRIMAIDPVRYLVVPRILAVAFALPCLTLFADLVGILGGCVVSVSSLDLTPTAYFEQVRKVLEVSDVVKGLVKSFAFGIEIAMVGCLRGFQVRGGAESVGVATTSAVVTCIFLLTVTDAVFSMLYYYLPSIGI</sequence>
<reference evidence="3" key="1">
    <citation type="submission" date="2020-07" db="EMBL/GenBank/DDBJ databases">
        <title>Huge and variable diversity of episymbiotic CPR bacteria and DPANN archaea in groundwater ecosystems.</title>
        <authorList>
            <person name="He C.Y."/>
            <person name="Keren R."/>
            <person name="Whittaker M."/>
            <person name="Farag I.F."/>
            <person name="Doudna J."/>
            <person name="Cate J.H.D."/>
            <person name="Banfield J.F."/>
        </authorList>
    </citation>
    <scope>NUCLEOTIDE SEQUENCE</scope>
    <source>
        <strain evidence="3">NC_groundwater_1664_Pr3_B-0.1um_52_9</strain>
    </source>
</reference>
<dbReference type="PANTHER" id="PTHR30188:SF3">
    <property type="entry name" value="ABC TRANSPORTER PERMEASE"/>
    <property type="match status" value="1"/>
</dbReference>
<proteinExistence type="inferred from homology"/>
<dbReference type="EMBL" id="JACRDE010000114">
    <property type="protein sequence ID" value="MBI5248591.1"/>
    <property type="molecule type" value="Genomic_DNA"/>
</dbReference>
<gene>
    <name evidence="3" type="ORF">HY912_03780</name>
</gene>
<dbReference type="PANTHER" id="PTHR30188">
    <property type="entry name" value="ABC TRANSPORTER PERMEASE PROTEIN-RELATED"/>
    <property type="match status" value="1"/>
</dbReference>
<comment type="caution">
    <text evidence="3">The sequence shown here is derived from an EMBL/GenBank/DDBJ whole genome shotgun (WGS) entry which is preliminary data.</text>
</comment>
<accession>A0A9D6V235</accession>
<evidence type="ECO:0000256" key="1">
    <source>
        <dbReference type="RuleBase" id="RU362044"/>
    </source>
</evidence>
<dbReference type="InterPro" id="IPR030802">
    <property type="entry name" value="Permease_MalE"/>
</dbReference>
<evidence type="ECO:0000259" key="2">
    <source>
        <dbReference type="PROSITE" id="PS50801"/>
    </source>
</evidence>
<feature type="transmembrane region" description="Helical" evidence="1">
    <location>
        <begin position="171"/>
        <end position="192"/>
    </location>
</feature>
<feature type="transmembrane region" description="Helical" evidence="1">
    <location>
        <begin position="264"/>
        <end position="294"/>
    </location>
</feature>
<dbReference type="Proteomes" id="UP000807825">
    <property type="component" value="Unassembled WGS sequence"/>
</dbReference>
<dbReference type="Pfam" id="PF02405">
    <property type="entry name" value="MlaE"/>
    <property type="match status" value="1"/>
</dbReference>
<dbReference type="NCBIfam" id="TIGR00056">
    <property type="entry name" value="MlaE family lipid ABC transporter permease subunit"/>
    <property type="match status" value="1"/>
</dbReference>
<keyword evidence="1" id="KW-0472">Membrane</keyword>
<dbReference type="InterPro" id="IPR002645">
    <property type="entry name" value="STAS_dom"/>
</dbReference>
<feature type="transmembrane region" description="Helical" evidence="1">
    <location>
        <begin position="346"/>
        <end position="375"/>
    </location>
</feature>
<name>A0A9D6V235_9BACT</name>
<dbReference type="SUPFAM" id="SSF52091">
    <property type="entry name" value="SpoIIaa-like"/>
    <property type="match status" value="1"/>
</dbReference>
<dbReference type="AlphaFoldDB" id="A0A9D6V235"/>
<dbReference type="CDD" id="cd07043">
    <property type="entry name" value="STAS_anti-anti-sigma_factors"/>
    <property type="match status" value="1"/>
</dbReference>
<feature type="domain" description="STAS" evidence="2">
    <location>
        <begin position="21"/>
        <end position="99"/>
    </location>
</feature>
<dbReference type="GO" id="GO:0043190">
    <property type="term" value="C:ATP-binding cassette (ABC) transporter complex"/>
    <property type="evidence" value="ECO:0007669"/>
    <property type="project" value="InterPro"/>
</dbReference>
<dbReference type="Gene3D" id="3.30.750.24">
    <property type="entry name" value="STAS domain"/>
    <property type="match status" value="1"/>
</dbReference>
<dbReference type="GO" id="GO:0005548">
    <property type="term" value="F:phospholipid transporter activity"/>
    <property type="evidence" value="ECO:0007669"/>
    <property type="project" value="TreeGrafter"/>
</dbReference>
<keyword evidence="1" id="KW-0812">Transmembrane</keyword>
<comment type="similarity">
    <text evidence="1">Belongs to the MlaE permease family.</text>
</comment>
<dbReference type="PROSITE" id="PS50801">
    <property type="entry name" value="STAS"/>
    <property type="match status" value="1"/>
</dbReference>